<gene>
    <name evidence="1" type="ORF">K9B37_09255</name>
</gene>
<dbReference type="RefSeq" id="WP_224312790.1">
    <property type="nucleotide sequence ID" value="NZ_JAIRBM010000005.1"/>
</dbReference>
<evidence type="ECO:0000313" key="1">
    <source>
        <dbReference type="EMBL" id="MBZ6076472.1"/>
    </source>
</evidence>
<reference evidence="1 2" key="1">
    <citation type="submission" date="2021-09" db="EMBL/GenBank/DDBJ databases">
        <title>The complete genome sequence of a new microorganism.</title>
        <authorList>
            <person name="Zi Z."/>
        </authorList>
    </citation>
    <scope>NUCLEOTIDE SEQUENCE [LARGE SCALE GENOMIC DNA]</scope>
    <source>
        <strain evidence="1 2">WGZ8</strain>
    </source>
</reference>
<evidence type="ECO:0000313" key="2">
    <source>
        <dbReference type="Proteomes" id="UP000704176"/>
    </source>
</evidence>
<comment type="caution">
    <text evidence="1">The sequence shown here is derived from an EMBL/GenBank/DDBJ whole genome shotgun (WGS) entry which is preliminary data.</text>
</comment>
<dbReference type="Proteomes" id="UP000704176">
    <property type="component" value="Unassembled WGS sequence"/>
</dbReference>
<proteinExistence type="predicted"/>
<keyword evidence="2" id="KW-1185">Reference proteome</keyword>
<organism evidence="1 2">
    <name type="scientific">Microvirga puerhi</name>
    <dbReference type="NCBI Taxonomy" id="2876078"/>
    <lineage>
        <taxon>Bacteria</taxon>
        <taxon>Pseudomonadati</taxon>
        <taxon>Pseudomonadota</taxon>
        <taxon>Alphaproteobacteria</taxon>
        <taxon>Hyphomicrobiales</taxon>
        <taxon>Methylobacteriaceae</taxon>
        <taxon>Microvirga</taxon>
    </lineage>
</organism>
<dbReference type="SUPFAM" id="SSF52540">
    <property type="entry name" value="P-loop containing nucleoside triphosphate hydrolases"/>
    <property type="match status" value="1"/>
</dbReference>
<accession>A0ABS7VLQ1</accession>
<dbReference type="Gene3D" id="3.40.50.300">
    <property type="entry name" value="P-loop containing nucleotide triphosphate hydrolases"/>
    <property type="match status" value="1"/>
</dbReference>
<sequence>MTSRPTGLLLLGTSHVGKSTCAHDLGNATEWPVISTDKLGRHPGRPWTGVPDAVTEFYLRLTDATIHWFLRVHHENMRPFIRETIKAAREAGRGFILEGSALRPEYLSDWEIGEALVICLHAESDALRERIEKGSAHSQQSDQTKRAIDKFVERSIRENEALVASANKQGIRLVDVTDLADLERLTHELTLHLAGTSER</sequence>
<evidence type="ECO:0008006" key="3">
    <source>
        <dbReference type="Google" id="ProtNLM"/>
    </source>
</evidence>
<dbReference type="EMBL" id="JAIRBM010000005">
    <property type="protein sequence ID" value="MBZ6076472.1"/>
    <property type="molecule type" value="Genomic_DNA"/>
</dbReference>
<protein>
    <recommendedName>
        <fullName evidence="3">AAA family ATPase</fullName>
    </recommendedName>
</protein>
<dbReference type="InterPro" id="IPR027417">
    <property type="entry name" value="P-loop_NTPase"/>
</dbReference>
<name>A0ABS7VLQ1_9HYPH</name>